<proteinExistence type="predicted"/>
<evidence type="ECO:0000313" key="1">
    <source>
        <dbReference type="EMBL" id="MFD2829222.1"/>
    </source>
</evidence>
<dbReference type="Proteomes" id="UP001597519">
    <property type="component" value="Unassembled WGS sequence"/>
</dbReference>
<comment type="caution">
    <text evidence="1">The sequence shown here is derived from an EMBL/GenBank/DDBJ whole genome shotgun (WGS) entry which is preliminary data.</text>
</comment>
<dbReference type="RefSeq" id="WP_377771034.1">
    <property type="nucleotide sequence ID" value="NZ_JBHUOQ010000001.1"/>
</dbReference>
<protein>
    <recommendedName>
        <fullName evidence="3">DUF1617 family protein</fullName>
    </recommendedName>
</protein>
<evidence type="ECO:0008006" key="3">
    <source>
        <dbReference type="Google" id="ProtNLM"/>
    </source>
</evidence>
<evidence type="ECO:0000313" key="2">
    <source>
        <dbReference type="Proteomes" id="UP001597519"/>
    </source>
</evidence>
<name>A0ABW5WS88_9STAP</name>
<reference evidence="2" key="1">
    <citation type="journal article" date="2019" name="Int. J. Syst. Evol. Microbiol.">
        <title>The Global Catalogue of Microorganisms (GCM) 10K type strain sequencing project: providing services to taxonomists for standard genome sequencing and annotation.</title>
        <authorList>
            <consortium name="The Broad Institute Genomics Platform"/>
            <consortium name="The Broad Institute Genome Sequencing Center for Infectious Disease"/>
            <person name="Wu L."/>
            <person name="Ma J."/>
        </authorList>
    </citation>
    <scope>NUCLEOTIDE SEQUENCE [LARGE SCALE GENOMIC DNA]</scope>
    <source>
        <strain evidence="2">KCTC 33575</strain>
    </source>
</reference>
<dbReference type="EMBL" id="JBHUOQ010000001">
    <property type="protein sequence ID" value="MFD2829222.1"/>
    <property type="molecule type" value="Genomic_DNA"/>
</dbReference>
<keyword evidence="2" id="KW-1185">Reference proteome</keyword>
<accession>A0ABW5WS88</accession>
<gene>
    <name evidence="1" type="ORF">ACFSX4_02005</name>
</gene>
<organism evidence="1 2">
    <name type="scientific">Corticicoccus populi</name>
    <dbReference type="NCBI Taxonomy" id="1812821"/>
    <lineage>
        <taxon>Bacteria</taxon>
        <taxon>Bacillati</taxon>
        <taxon>Bacillota</taxon>
        <taxon>Bacilli</taxon>
        <taxon>Bacillales</taxon>
        <taxon>Staphylococcaceae</taxon>
        <taxon>Corticicoccus</taxon>
    </lineage>
</organism>
<sequence length="149" mass="17133">MTEVNYNEVFNNVVSAEQQRRDRHIELADKVKAEVIEIGKILNDVVEAGSFEDTTVSIDETELRFDCCSEAIVITVDTDNEVKLVVEHQTIVADYEEDELSMQKMTEEFLAQYDAGKEIEFVKDASYYKVDEVRQYVVEKAAQMYVSNN</sequence>